<feature type="coiled-coil region" evidence="1">
    <location>
        <begin position="116"/>
        <end position="143"/>
    </location>
</feature>
<dbReference type="SUPFAM" id="SSF52777">
    <property type="entry name" value="CoA-dependent acyltransferases"/>
    <property type="match status" value="1"/>
</dbReference>
<sequence length="267" mass="30269">MKEKAPHILKEIPSSRKSTFDIGYLGVRTHHMQALLELDVTLARELIKKYRSSHKAPLSFTGWIIKCISQAVAEHKSVHGIRKGNDQLLIFDEVDISVIVEKEVNHEKIPLPMVIRNVNEKTLQEIQHEISAAKDQAIRTQEDYVLGNHQYKWAMRFYLALPQFLRLLIWQHILKDPFLMKKIAGTIVVTSLTSIGNAKGWVIPVSIHPACFALGSIVKKPGVYKGEVSIREYLYMTVLLNHDVIDGAPAARFISRLSSLIESGFDL</sequence>
<dbReference type="InterPro" id="IPR001078">
    <property type="entry name" value="2-oxoacid_DH_actylTfrase"/>
</dbReference>
<organism evidence="3 4">
    <name type="scientific">Anaerospora hongkongensis</name>
    <dbReference type="NCBI Taxonomy" id="244830"/>
    <lineage>
        <taxon>Bacteria</taxon>
        <taxon>Bacillati</taxon>
        <taxon>Bacillota</taxon>
        <taxon>Negativicutes</taxon>
        <taxon>Selenomonadales</taxon>
        <taxon>Sporomusaceae</taxon>
        <taxon>Anaerospora</taxon>
    </lineage>
</organism>
<dbReference type="Pfam" id="PF00198">
    <property type="entry name" value="2-oxoacid_dh"/>
    <property type="match status" value="2"/>
</dbReference>
<dbReference type="Proteomes" id="UP000295063">
    <property type="component" value="Unassembled WGS sequence"/>
</dbReference>
<evidence type="ECO:0000259" key="2">
    <source>
        <dbReference type="Pfam" id="PF00198"/>
    </source>
</evidence>
<dbReference type="AlphaFoldDB" id="A0A4R1Q4K2"/>
<feature type="domain" description="2-oxoacid dehydrogenase acyltransferase catalytic" evidence="2">
    <location>
        <begin position="185"/>
        <end position="263"/>
    </location>
</feature>
<dbReference type="OrthoDB" id="9805770at2"/>
<dbReference type="GO" id="GO:0016746">
    <property type="term" value="F:acyltransferase activity"/>
    <property type="evidence" value="ECO:0007669"/>
    <property type="project" value="UniProtKB-KW"/>
</dbReference>
<keyword evidence="3" id="KW-0808">Transferase</keyword>
<keyword evidence="1" id="KW-0175">Coiled coil</keyword>
<evidence type="ECO:0000256" key="1">
    <source>
        <dbReference type="SAM" id="Coils"/>
    </source>
</evidence>
<dbReference type="EMBL" id="SLUI01000002">
    <property type="protein sequence ID" value="TCL39207.1"/>
    <property type="molecule type" value="Genomic_DNA"/>
</dbReference>
<dbReference type="RefSeq" id="WP_132075368.1">
    <property type="nucleotide sequence ID" value="NZ_SLUI01000002.1"/>
</dbReference>
<feature type="domain" description="2-oxoacid dehydrogenase acyltransferase catalytic" evidence="2">
    <location>
        <begin position="31"/>
        <end position="137"/>
    </location>
</feature>
<name>A0A4R1Q4K2_9FIRM</name>
<keyword evidence="3" id="KW-0012">Acyltransferase</keyword>
<reference evidence="3 4" key="1">
    <citation type="submission" date="2019-03" db="EMBL/GenBank/DDBJ databases">
        <title>Genomic Encyclopedia of Type Strains, Phase IV (KMG-IV): sequencing the most valuable type-strain genomes for metagenomic binning, comparative biology and taxonomic classification.</title>
        <authorList>
            <person name="Goeker M."/>
        </authorList>
    </citation>
    <scope>NUCLEOTIDE SEQUENCE [LARGE SCALE GENOMIC DNA]</scope>
    <source>
        <strain evidence="3 4">DSM 15969</strain>
    </source>
</reference>
<dbReference type="InterPro" id="IPR023213">
    <property type="entry name" value="CAT-like_dom_sf"/>
</dbReference>
<evidence type="ECO:0000313" key="3">
    <source>
        <dbReference type="EMBL" id="TCL39207.1"/>
    </source>
</evidence>
<dbReference type="Gene3D" id="3.30.559.10">
    <property type="entry name" value="Chloramphenicol acetyltransferase-like domain"/>
    <property type="match status" value="1"/>
</dbReference>
<proteinExistence type="predicted"/>
<protein>
    <submittedName>
        <fullName evidence="3">2-oxoacid dehydrogenase/acyltransferase catalytic subunit</fullName>
    </submittedName>
</protein>
<gene>
    <name evidence="3" type="ORF">EV210_102117</name>
</gene>
<comment type="caution">
    <text evidence="3">The sequence shown here is derived from an EMBL/GenBank/DDBJ whole genome shotgun (WGS) entry which is preliminary data.</text>
</comment>
<keyword evidence="4" id="KW-1185">Reference proteome</keyword>
<accession>A0A4R1Q4K2</accession>
<evidence type="ECO:0000313" key="4">
    <source>
        <dbReference type="Proteomes" id="UP000295063"/>
    </source>
</evidence>